<feature type="transmembrane region" description="Helical" evidence="2">
    <location>
        <begin position="123"/>
        <end position="144"/>
    </location>
</feature>
<accession>X1LMY2</accession>
<comment type="caution">
    <text evidence="3">The sequence shown here is derived from an EMBL/GenBank/DDBJ whole genome shotgun (WGS) entry which is preliminary data.</text>
</comment>
<evidence type="ECO:0000313" key="3">
    <source>
        <dbReference type="EMBL" id="GAH95463.1"/>
    </source>
</evidence>
<sequence>PGRAPAPGAAAAPPAPAPAKPPEALRAPPPAGAPPRAAPPPPAVAAPPRPPKKPFRLEEIIGLKLFAWVGIIAILAGAGLFVKYAYEQGWFGRHPWIRVVIPVGFGLALLTAGEIFQRKTYRTLARVCTGGGVAALYWAAFTAWA</sequence>
<dbReference type="AlphaFoldDB" id="X1LMY2"/>
<keyword evidence="2" id="KW-0812">Transmembrane</keyword>
<feature type="transmembrane region" description="Helical" evidence="2">
    <location>
        <begin position="65"/>
        <end position="84"/>
    </location>
</feature>
<name>X1LMY2_9ZZZZ</name>
<dbReference type="Pfam" id="PF10101">
    <property type="entry name" value="DUF2339"/>
    <property type="match status" value="1"/>
</dbReference>
<gene>
    <name evidence="3" type="ORF">S03H2_69200</name>
</gene>
<feature type="transmembrane region" description="Helical" evidence="2">
    <location>
        <begin position="96"/>
        <end position="116"/>
    </location>
</feature>
<feature type="region of interest" description="Disordered" evidence="1">
    <location>
        <begin position="1"/>
        <end position="50"/>
    </location>
</feature>
<feature type="compositionally biased region" description="Low complexity" evidence="1">
    <location>
        <begin position="1"/>
        <end position="12"/>
    </location>
</feature>
<dbReference type="EMBL" id="BARU01045664">
    <property type="protein sequence ID" value="GAH95463.1"/>
    <property type="molecule type" value="Genomic_DNA"/>
</dbReference>
<evidence type="ECO:0000256" key="1">
    <source>
        <dbReference type="SAM" id="MobiDB-lite"/>
    </source>
</evidence>
<feature type="non-terminal residue" evidence="3">
    <location>
        <position position="1"/>
    </location>
</feature>
<feature type="compositionally biased region" description="Pro residues" evidence="1">
    <location>
        <begin position="13"/>
        <end position="49"/>
    </location>
</feature>
<proteinExistence type="predicted"/>
<reference evidence="3" key="1">
    <citation type="journal article" date="2014" name="Front. Microbiol.">
        <title>High frequency of phylogenetically diverse reductive dehalogenase-homologous genes in deep subseafloor sedimentary metagenomes.</title>
        <authorList>
            <person name="Kawai M."/>
            <person name="Futagami T."/>
            <person name="Toyoda A."/>
            <person name="Takaki Y."/>
            <person name="Nishi S."/>
            <person name="Hori S."/>
            <person name="Arai W."/>
            <person name="Tsubouchi T."/>
            <person name="Morono Y."/>
            <person name="Uchiyama I."/>
            <person name="Ito T."/>
            <person name="Fujiyama A."/>
            <person name="Inagaki F."/>
            <person name="Takami H."/>
        </authorList>
    </citation>
    <scope>NUCLEOTIDE SEQUENCE</scope>
    <source>
        <strain evidence="3">Expedition CK06-06</strain>
    </source>
</reference>
<evidence type="ECO:0000256" key="2">
    <source>
        <dbReference type="SAM" id="Phobius"/>
    </source>
</evidence>
<protein>
    <recommendedName>
        <fullName evidence="4">DUF2339 domain-containing protein</fullName>
    </recommendedName>
</protein>
<organism evidence="3">
    <name type="scientific">marine sediment metagenome</name>
    <dbReference type="NCBI Taxonomy" id="412755"/>
    <lineage>
        <taxon>unclassified sequences</taxon>
        <taxon>metagenomes</taxon>
        <taxon>ecological metagenomes</taxon>
    </lineage>
</organism>
<keyword evidence="2" id="KW-1133">Transmembrane helix</keyword>
<dbReference type="InterPro" id="IPR019286">
    <property type="entry name" value="DUF2339_TM"/>
</dbReference>
<dbReference type="PANTHER" id="PTHR38434">
    <property type="entry name" value="BLL2549 PROTEIN"/>
    <property type="match status" value="1"/>
</dbReference>
<keyword evidence="2" id="KW-0472">Membrane</keyword>
<feature type="non-terminal residue" evidence="3">
    <location>
        <position position="145"/>
    </location>
</feature>
<evidence type="ECO:0008006" key="4">
    <source>
        <dbReference type="Google" id="ProtNLM"/>
    </source>
</evidence>
<dbReference type="PANTHER" id="PTHR38434:SF1">
    <property type="entry name" value="BLL2549 PROTEIN"/>
    <property type="match status" value="1"/>
</dbReference>